<dbReference type="AlphaFoldDB" id="A0A1F4T7R8"/>
<sequence>MYRKYNMKIMDVPNLLRYCRVRVRTADLLPRSGKLKLSNEARQELLGRRRGIDLCYLYHLFKGGSPAAVPPVAGSEYRWGELPVIMKESGAEKISAISVERSGGKALDNRVSLSEVFAATDISIPKSVEITAEKLVELYRGLEGSGIRGRNSRRVLIDSLDLEGRRSLYGSLKPTEAISLFYELVDRGGKTELYREISREGRAQLFGQMKEAQERERLVRPLSDDDLLGLYGSLEKMKKYTLFIAGDDRQRLVLFRRLAPAGRRGLVANLVEKFRRDKFFAALSDSERRLFIEMMPLEGLRHFAIDLQKIEPEIYREVALPRITGVETSSNAMEAVRPIRIETYPNGNLMVVSVPDGPSNVVRIIERDHLN</sequence>
<organism evidence="1 2">
    <name type="scientific">candidate division WOR-1 bacterium RIFOXYC12_FULL_54_18</name>
    <dbReference type="NCBI Taxonomy" id="1802584"/>
    <lineage>
        <taxon>Bacteria</taxon>
        <taxon>Bacillati</taxon>
        <taxon>Saganbacteria</taxon>
    </lineage>
</organism>
<name>A0A1F4T7R8_UNCSA</name>
<comment type="caution">
    <text evidence="1">The sequence shown here is derived from an EMBL/GenBank/DDBJ whole genome shotgun (WGS) entry which is preliminary data.</text>
</comment>
<gene>
    <name evidence="1" type="ORF">A3K49_06250</name>
</gene>
<protein>
    <submittedName>
        <fullName evidence="1">Uncharacterized protein</fullName>
    </submittedName>
</protein>
<evidence type="ECO:0000313" key="2">
    <source>
        <dbReference type="Proteomes" id="UP000178602"/>
    </source>
</evidence>
<reference evidence="1 2" key="1">
    <citation type="journal article" date="2016" name="Nat. Commun.">
        <title>Thousands of microbial genomes shed light on interconnected biogeochemical processes in an aquifer system.</title>
        <authorList>
            <person name="Anantharaman K."/>
            <person name="Brown C.T."/>
            <person name="Hug L.A."/>
            <person name="Sharon I."/>
            <person name="Castelle C.J."/>
            <person name="Probst A.J."/>
            <person name="Thomas B.C."/>
            <person name="Singh A."/>
            <person name="Wilkins M.J."/>
            <person name="Karaoz U."/>
            <person name="Brodie E.L."/>
            <person name="Williams K.H."/>
            <person name="Hubbard S.S."/>
            <person name="Banfield J.F."/>
        </authorList>
    </citation>
    <scope>NUCLEOTIDE SEQUENCE [LARGE SCALE GENOMIC DNA]</scope>
</reference>
<evidence type="ECO:0000313" key="1">
    <source>
        <dbReference type="EMBL" id="OGC28549.1"/>
    </source>
</evidence>
<accession>A0A1F4T7R8</accession>
<dbReference type="EMBL" id="MEUG01000001">
    <property type="protein sequence ID" value="OGC28549.1"/>
    <property type="molecule type" value="Genomic_DNA"/>
</dbReference>
<proteinExistence type="predicted"/>
<dbReference type="Proteomes" id="UP000178602">
    <property type="component" value="Unassembled WGS sequence"/>
</dbReference>